<reference evidence="3" key="1">
    <citation type="journal article" date="2009" name="Rice">
        <title>De Novo Next Generation Sequencing of Plant Genomes.</title>
        <authorList>
            <person name="Rounsley S."/>
            <person name="Marri P.R."/>
            <person name="Yu Y."/>
            <person name="He R."/>
            <person name="Sisneros N."/>
            <person name="Goicoechea J.L."/>
            <person name="Lee S.J."/>
            <person name="Angelova A."/>
            <person name="Kudrna D."/>
            <person name="Luo M."/>
            <person name="Affourtit J."/>
            <person name="Desany B."/>
            <person name="Knight J."/>
            <person name="Niazi F."/>
            <person name="Egholm M."/>
            <person name="Wing R.A."/>
        </authorList>
    </citation>
    <scope>NUCLEOTIDE SEQUENCE [LARGE SCALE GENOMIC DNA]</scope>
    <source>
        <strain evidence="3">cv. IRGC 105608</strain>
    </source>
</reference>
<name>A0A0D3FVR9_9ORYZ</name>
<sequence>ALAGTSSSHPPHRRCRSSPAASQKGGGKAQTARRNRPYARRTEQGRQWHGQRRRRRVSGQRIWRLCGRIWPPHPRIRPARWATRRLAARGRTARQPSAVAAWVLVPAFALPGVLVGWPRRVQDGRDGGGRGRVPGQGGAGARAVGWWAELGC</sequence>
<evidence type="ECO:0000313" key="3">
    <source>
        <dbReference type="EnsemblPlants" id="OBART04G12340.1"/>
    </source>
</evidence>
<feature type="region of interest" description="Disordered" evidence="1">
    <location>
        <begin position="1"/>
        <end position="57"/>
    </location>
</feature>
<evidence type="ECO:0000256" key="2">
    <source>
        <dbReference type="SAM" id="Phobius"/>
    </source>
</evidence>
<proteinExistence type="predicted"/>
<dbReference type="Gramene" id="OBART04G12340.1">
    <property type="protein sequence ID" value="OBART04G12340.1"/>
    <property type="gene ID" value="OBART04G12340"/>
</dbReference>
<feature type="transmembrane region" description="Helical" evidence="2">
    <location>
        <begin position="99"/>
        <end position="117"/>
    </location>
</feature>
<dbReference type="Proteomes" id="UP000026960">
    <property type="component" value="Chromosome 4"/>
</dbReference>
<reference evidence="3" key="2">
    <citation type="submission" date="2015-03" db="UniProtKB">
        <authorList>
            <consortium name="EnsemblPlants"/>
        </authorList>
    </citation>
    <scope>IDENTIFICATION</scope>
</reference>
<keyword evidence="4" id="KW-1185">Reference proteome</keyword>
<keyword evidence="2" id="KW-0812">Transmembrane</keyword>
<protein>
    <submittedName>
        <fullName evidence="3">Uncharacterized protein</fullName>
    </submittedName>
</protein>
<dbReference type="EnsemblPlants" id="OBART04G12340.1">
    <property type="protein sequence ID" value="OBART04G12340.1"/>
    <property type="gene ID" value="OBART04G12340"/>
</dbReference>
<dbReference type="PaxDb" id="65489-OBART04G12340.1"/>
<organism evidence="3">
    <name type="scientific">Oryza barthii</name>
    <dbReference type="NCBI Taxonomy" id="65489"/>
    <lineage>
        <taxon>Eukaryota</taxon>
        <taxon>Viridiplantae</taxon>
        <taxon>Streptophyta</taxon>
        <taxon>Embryophyta</taxon>
        <taxon>Tracheophyta</taxon>
        <taxon>Spermatophyta</taxon>
        <taxon>Magnoliopsida</taxon>
        <taxon>Liliopsida</taxon>
        <taxon>Poales</taxon>
        <taxon>Poaceae</taxon>
        <taxon>BOP clade</taxon>
        <taxon>Oryzoideae</taxon>
        <taxon>Oryzeae</taxon>
        <taxon>Oryzinae</taxon>
        <taxon>Oryza</taxon>
    </lineage>
</organism>
<evidence type="ECO:0000256" key="1">
    <source>
        <dbReference type="SAM" id="MobiDB-lite"/>
    </source>
</evidence>
<evidence type="ECO:0000313" key="4">
    <source>
        <dbReference type="Proteomes" id="UP000026960"/>
    </source>
</evidence>
<keyword evidence="2" id="KW-0472">Membrane</keyword>
<dbReference type="AlphaFoldDB" id="A0A0D3FVR9"/>
<accession>A0A0D3FVR9</accession>
<dbReference type="HOGENOM" id="CLU_1726964_0_0_1"/>
<keyword evidence="2" id="KW-1133">Transmembrane helix</keyword>